<dbReference type="InterPro" id="IPR018971">
    <property type="entry name" value="DUF1997"/>
</dbReference>
<accession>A0ABU6T8X7</accession>
<dbReference type="PANTHER" id="PTHR34133:SF8">
    <property type="entry name" value="OS07G0633000 PROTEIN"/>
    <property type="match status" value="1"/>
</dbReference>
<dbReference type="PANTHER" id="PTHR34133">
    <property type="entry name" value="OS07G0633000 PROTEIN"/>
    <property type="match status" value="1"/>
</dbReference>
<proteinExistence type="predicted"/>
<sequence>MKKTTLTKEDGDQSNVLEERCSGNLGCMRKRTFSFSHRSNSHQLPLLQLPNNDGASSFDQYMEDKGRVIRVIFPENSTTHQLNQDLWRVSLSPIRVLFLTFHPILDISARCISNAEDYPPQIPAHVTKLLDIDIKRWELKGLNSDYLPCDFNLNANGALYLEKQGTLTMIMGNYVEDLKKGLAVRLLADYNSFKTSMKHHKGVQ</sequence>
<dbReference type="EMBL" id="JASCZI010090686">
    <property type="protein sequence ID" value="MED6144974.1"/>
    <property type="molecule type" value="Genomic_DNA"/>
</dbReference>
<dbReference type="Proteomes" id="UP001341840">
    <property type="component" value="Unassembled WGS sequence"/>
</dbReference>
<evidence type="ECO:0000313" key="1">
    <source>
        <dbReference type="EMBL" id="MED6144974.1"/>
    </source>
</evidence>
<reference evidence="1 2" key="1">
    <citation type="journal article" date="2023" name="Plants (Basel)">
        <title>Bridging the Gap: Combining Genomics and Transcriptomics Approaches to Understand Stylosanthes scabra, an Orphan Legume from the Brazilian Caatinga.</title>
        <authorList>
            <person name="Ferreira-Neto J.R.C."/>
            <person name="da Silva M.D."/>
            <person name="Binneck E."/>
            <person name="de Melo N.F."/>
            <person name="da Silva R.H."/>
            <person name="de Melo A.L.T.M."/>
            <person name="Pandolfi V."/>
            <person name="Bustamante F.O."/>
            <person name="Brasileiro-Vidal A.C."/>
            <person name="Benko-Iseppon A.M."/>
        </authorList>
    </citation>
    <scope>NUCLEOTIDE SEQUENCE [LARGE SCALE GENOMIC DNA]</scope>
    <source>
        <tissue evidence="1">Leaves</tissue>
    </source>
</reference>
<protein>
    <submittedName>
        <fullName evidence="1">Uncharacterized protein</fullName>
    </submittedName>
</protein>
<evidence type="ECO:0000313" key="2">
    <source>
        <dbReference type="Proteomes" id="UP001341840"/>
    </source>
</evidence>
<keyword evidence="2" id="KW-1185">Reference proteome</keyword>
<comment type="caution">
    <text evidence="1">The sequence shown here is derived from an EMBL/GenBank/DDBJ whole genome shotgun (WGS) entry which is preliminary data.</text>
</comment>
<name>A0ABU6T8X7_9FABA</name>
<gene>
    <name evidence="1" type="ORF">PIB30_020444</name>
</gene>
<organism evidence="1 2">
    <name type="scientific">Stylosanthes scabra</name>
    <dbReference type="NCBI Taxonomy" id="79078"/>
    <lineage>
        <taxon>Eukaryota</taxon>
        <taxon>Viridiplantae</taxon>
        <taxon>Streptophyta</taxon>
        <taxon>Embryophyta</taxon>
        <taxon>Tracheophyta</taxon>
        <taxon>Spermatophyta</taxon>
        <taxon>Magnoliopsida</taxon>
        <taxon>eudicotyledons</taxon>
        <taxon>Gunneridae</taxon>
        <taxon>Pentapetalae</taxon>
        <taxon>rosids</taxon>
        <taxon>fabids</taxon>
        <taxon>Fabales</taxon>
        <taxon>Fabaceae</taxon>
        <taxon>Papilionoideae</taxon>
        <taxon>50 kb inversion clade</taxon>
        <taxon>dalbergioids sensu lato</taxon>
        <taxon>Dalbergieae</taxon>
        <taxon>Pterocarpus clade</taxon>
        <taxon>Stylosanthes</taxon>
    </lineage>
</organism>
<dbReference type="Pfam" id="PF09366">
    <property type="entry name" value="DUF1997"/>
    <property type="match status" value="1"/>
</dbReference>